<gene>
    <name evidence="6" type="primary">rpsQ</name>
    <name evidence="9" type="ORF">D5R93_03220</name>
</gene>
<evidence type="ECO:0000256" key="7">
    <source>
        <dbReference type="RuleBase" id="RU003872"/>
    </source>
</evidence>
<name>A0ABM6Z2E3_9ACTO</name>
<dbReference type="HAMAP" id="MF_01345_B">
    <property type="entry name" value="Ribosomal_uS17_B"/>
    <property type="match status" value="1"/>
</dbReference>
<evidence type="ECO:0000256" key="2">
    <source>
        <dbReference type="ARBA" id="ARBA00022730"/>
    </source>
</evidence>
<evidence type="ECO:0000313" key="9">
    <source>
        <dbReference type="EMBL" id="AYD89316.1"/>
    </source>
</evidence>
<dbReference type="InterPro" id="IPR012340">
    <property type="entry name" value="NA-bd_OB-fold"/>
</dbReference>
<dbReference type="SUPFAM" id="SSF50249">
    <property type="entry name" value="Nucleic acid-binding proteins"/>
    <property type="match status" value="1"/>
</dbReference>
<comment type="similarity">
    <text evidence="1 6 7">Belongs to the universal ribosomal protein uS17 family.</text>
</comment>
<organism evidence="9 10">
    <name type="scientific">Actinomyces lilanjuaniae</name>
    <dbReference type="NCBI Taxonomy" id="2321394"/>
    <lineage>
        <taxon>Bacteria</taxon>
        <taxon>Bacillati</taxon>
        <taxon>Actinomycetota</taxon>
        <taxon>Actinomycetes</taxon>
        <taxon>Actinomycetales</taxon>
        <taxon>Actinomycetaceae</taxon>
        <taxon>Actinomyces</taxon>
    </lineage>
</organism>
<dbReference type="PANTHER" id="PTHR10744:SF1">
    <property type="entry name" value="SMALL RIBOSOMAL SUBUNIT PROTEIN US17M"/>
    <property type="match status" value="1"/>
</dbReference>
<evidence type="ECO:0000256" key="1">
    <source>
        <dbReference type="ARBA" id="ARBA00010254"/>
    </source>
</evidence>
<keyword evidence="4 6" id="KW-0689">Ribosomal protein</keyword>
<dbReference type="InterPro" id="IPR019979">
    <property type="entry name" value="Ribosomal_uS17_CS"/>
</dbReference>
<dbReference type="NCBIfam" id="TIGR03635">
    <property type="entry name" value="uS17_bact"/>
    <property type="match status" value="1"/>
</dbReference>
<feature type="region of interest" description="Disordered" evidence="8">
    <location>
        <begin position="1"/>
        <end position="27"/>
    </location>
</feature>
<evidence type="ECO:0000256" key="3">
    <source>
        <dbReference type="ARBA" id="ARBA00022884"/>
    </source>
</evidence>
<dbReference type="PANTHER" id="PTHR10744">
    <property type="entry name" value="40S RIBOSOMAL PROTEIN S11 FAMILY MEMBER"/>
    <property type="match status" value="1"/>
</dbReference>
<evidence type="ECO:0000256" key="5">
    <source>
        <dbReference type="ARBA" id="ARBA00023274"/>
    </source>
</evidence>
<dbReference type="Pfam" id="PF00366">
    <property type="entry name" value="Ribosomal_S17"/>
    <property type="match status" value="1"/>
</dbReference>
<protein>
    <recommendedName>
        <fullName evidence="6">Small ribosomal subunit protein uS17</fullName>
    </recommendedName>
</protein>
<dbReference type="GO" id="GO:0005840">
    <property type="term" value="C:ribosome"/>
    <property type="evidence" value="ECO:0007669"/>
    <property type="project" value="UniProtKB-KW"/>
</dbReference>
<dbReference type="Proteomes" id="UP000273001">
    <property type="component" value="Chromosome"/>
</dbReference>
<comment type="subunit">
    <text evidence="6">Part of the 30S ribosomal subunit.</text>
</comment>
<dbReference type="InterPro" id="IPR019984">
    <property type="entry name" value="Ribosomal_uS17_bact/chlr"/>
</dbReference>
<evidence type="ECO:0000313" key="10">
    <source>
        <dbReference type="Proteomes" id="UP000273001"/>
    </source>
</evidence>
<keyword evidence="10" id="KW-1185">Reference proteome</keyword>
<accession>A0ABM6Z2E3</accession>
<dbReference type="PRINTS" id="PR00973">
    <property type="entry name" value="RIBOSOMALS17"/>
</dbReference>
<keyword evidence="2 6" id="KW-0699">rRNA-binding</keyword>
<comment type="function">
    <text evidence="6">One of the primary rRNA binding proteins, it binds specifically to the 5'-end of 16S ribosomal RNA.</text>
</comment>
<evidence type="ECO:0000256" key="8">
    <source>
        <dbReference type="SAM" id="MobiDB-lite"/>
    </source>
</evidence>
<evidence type="ECO:0000256" key="6">
    <source>
        <dbReference type="HAMAP-Rule" id="MF_01345"/>
    </source>
</evidence>
<evidence type="ECO:0000256" key="4">
    <source>
        <dbReference type="ARBA" id="ARBA00022980"/>
    </source>
</evidence>
<dbReference type="NCBIfam" id="NF004123">
    <property type="entry name" value="PRK05610.1"/>
    <property type="match status" value="1"/>
</dbReference>
<proteinExistence type="inferred from homology"/>
<dbReference type="InterPro" id="IPR000266">
    <property type="entry name" value="Ribosomal_uS17"/>
</dbReference>
<dbReference type="PROSITE" id="PS00056">
    <property type="entry name" value="RIBOSOMAL_S17"/>
    <property type="match status" value="1"/>
</dbReference>
<keyword evidence="3 6" id="KW-0694">RNA-binding</keyword>
<dbReference type="EMBL" id="CP032514">
    <property type="protein sequence ID" value="AYD89316.1"/>
    <property type="molecule type" value="Genomic_DNA"/>
</dbReference>
<dbReference type="CDD" id="cd00364">
    <property type="entry name" value="Ribosomal_uS17"/>
    <property type="match status" value="1"/>
</dbReference>
<reference evidence="9 10" key="1">
    <citation type="submission" date="2018-09" db="EMBL/GenBank/DDBJ databases">
        <authorList>
            <person name="Li J."/>
        </authorList>
    </citation>
    <scope>NUCLEOTIDE SEQUENCE [LARGE SCALE GENOMIC DNA]</scope>
    <source>
        <strain evidence="9 10">2129</strain>
    </source>
</reference>
<dbReference type="Gene3D" id="2.40.50.140">
    <property type="entry name" value="Nucleic acid-binding proteins"/>
    <property type="match status" value="1"/>
</dbReference>
<sequence>MSEQTTAGETASGVAEAGQAPVERNHRKVRRGYVVSDKMDKTIVVLVEEHYKHALYGKVVRRSKKFKAHDERNEAGIGDLVTIMETRPLSATKHFRLVEIIEKAK</sequence>
<keyword evidence="5 6" id="KW-0687">Ribonucleoprotein</keyword>
<dbReference type="RefSeq" id="WP_120203794.1">
    <property type="nucleotide sequence ID" value="NZ_CP032514.1"/>
</dbReference>